<evidence type="ECO:0000313" key="3">
    <source>
        <dbReference type="Proteomes" id="UP000195141"/>
    </source>
</evidence>
<dbReference type="OrthoDB" id="9814277at2"/>
<dbReference type="AlphaFoldDB" id="A0A242K3H4"/>
<evidence type="ECO:0000313" key="1">
    <source>
        <dbReference type="EMBL" id="OTP13547.1"/>
    </source>
</evidence>
<dbReference type="RefSeq" id="WP_086350034.1">
    <property type="nucleotide sequence ID" value="NZ_CP147247.1"/>
</dbReference>
<protein>
    <submittedName>
        <fullName evidence="1">Uncharacterized protein</fullName>
    </submittedName>
</protein>
<name>A0A242K3H4_9ENTE</name>
<gene>
    <name evidence="2" type="ORF">A5888_001791</name>
    <name evidence="1" type="ORF">A5888_003025</name>
</gene>
<dbReference type="EMBL" id="CP147247">
    <property type="protein sequence ID" value="WYJ90063.1"/>
    <property type="molecule type" value="Genomic_DNA"/>
</dbReference>
<keyword evidence="3" id="KW-1185">Reference proteome</keyword>
<evidence type="ECO:0000313" key="2">
    <source>
        <dbReference type="EMBL" id="WYJ90063.1"/>
    </source>
</evidence>
<organism evidence="1">
    <name type="scientific">Candidatus Enterococcus clewellii</name>
    <dbReference type="NCBI Taxonomy" id="1834193"/>
    <lineage>
        <taxon>Bacteria</taxon>
        <taxon>Bacillati</taxon>
        <taxon>Bacillota</taxon>
        <taxon>Bacilli</taxon>
        <taxon>Lactobacillales</taxon>
        <taxon>Enterococcaceae</taxon>
        <taxon>Enterococcus</taxon>
    </lineage>
</organism>
<reference evidence="1" key="1">
    <citation type="submission" date="2017-05" db="EMBL/GenBank/DDBJ databases">
        <title>The Genome Sequence of Enterococcus sp. 9E7_DIV0242.</title>
        <authorList>
            <consortium name="The Broad Institute Genomics Platform"/>
            <consortium name="The Broad Institute Genomic Center for Infectious Diseases"/>
            <person name="Earl A."/>
            <person name="Manson A."/>
            <person name="Schwartman J."/>
            <person name="Gilmore M."/>
            <person name="Abouelleil A."/>
            <person name="Cao P."/>
            <person name="Chapman S."/>
            <person name="Cusick C."/>
            <person name="Shea T."/>
            <person name="Young S."/>
            <person name="Neafsey D."/>
            <person name="Nusbaum C."/>
            <person name="Birren B."/>
        </authorList>
    </citation>
    <scope>NUCLEOTIDE SEQUENCE [LARGE SCALE GENOMIC DNA]</scope>
    <source>
        <strain evidence="1">9E7_DIV0242</strain>
    </source>
</reference>
<reference evidence="2" key="2">
    <citation type="submission" date="2017-05" db="EMBL/GenBank/DDBJ databases">
        <authorList>
            <consortium name="The Broad Institute Genomics Platform"/>
            <consortium name="The Broad Institute Genomic Center for Infectious Diseases"/>
            <person name="Earl A."/>
            <person name="Manson A."/>
            <person name="Schwartman J."/>
            <person name="Gilmore M."/>
            <person name="Abouelleil A."/>
            <person name="Cao P."/>
            <person name="Chapman S."/>
            <person name="Cusick C."/>
            <person name="Shea T."/>
            <person name="Young S."/>
            <person name="Neafsey D."/>
            <person name="Nusbaum C."/>
            <person name="Birren B."/>
        </authorList>
    </citation>
    <scope>NUCLEOTIDE SEQUENCE</scope>
    <source>
        <strain evidence="2">9E7_DIV0242</strain>
    </source>
</reference>
<dbReference type="Proteomes" id="UP000195141">
    <property type="component" value="Chromosome"/>
</dbReference>
<reference evidence="2" key="3">
    <citation type="submission" date="2024-03" db="EMBL/GenBank/DDBJ databases">
        <title>The Genome Sequence of Enterococcus sp. DIV0242b.</title>
        <authorList>
            <consortium name="The Broad Institute Genomics Platform"/>
            <consortium name="The Broad Institute Microbial Omics Core"/>
            <consortium name="The Broad Institute Genomic Center for Infectious Diseases"/>
            <person name="Earl A."/>
            <person name="Manson A."/>
            <person name="Gilmore M."/>
            <person name="Schwartman J."/>
            <person name="Shea T."/>
            <person name="Abouelleil A."/>
            <person name="Cao P."/>
            <person name="Chapman S."/>
            <person name="Cusick C."/>
            <person name="Young S."/>
            <person name="Neafsey D."/>
            <person name="Nusbaum C."/>
            <person name="Birren B."/>
        </authorList>
    </citation>
    <scope>NUCLEOTIDE SEQUENCE</scope>
    <source>
        <strain evidence="2">9E7_DIV0242</strain>
    </source>
</reference>
<proteinExistence type="predicted"/>
<accession>A0A242K3H4</accession>
<sequence>MARKFQELVKNFDTIRKYTRDFYVYGFKERDEFSYGSQRGYDNERRRIESYLSEWIETDIVHGKKRVRLEIDPHKNSSNPLAQVWQSKSFTKNDIFLHFVLLDIFADGEKWTIQEIVDQIDETYLVHFSDGYLLDSLTVRKKIKEYTALGIFIEEKSGRECIYSQVPSLCLDEEVRLAISFYKEIFPIGILGEYLLRGEDREASAFQFKHVFPVQVLDSQVLLQLLEAIRSRREISFQTDRQAFEHFIPVKICSSCESGRQYLIGRVAGKRHLYSIRINFIAAVKLEGVARQFEQVEQQFQKQKSLTWNAAFTTRKTQKLHVYLAIDEQKEYYLVRRLEKEKRMGTVTRTGENEYLFSIAVVDMVALNPFLRTFFGRIKRIQCSNRTWEQQFWKDYQQMYALYFGGEQDESTVS</sequence>
<dbReference type="EMBL" id="NGMM01000005">
    <property type="protein sequence ID" value="OTP13547.1"/>
    <property type="molecule type" value="Genomic_DNA"/>
</dbReference>